<protein>
    <recommendedName>
        <fullName evidence="1">GH29D-like beta-sandwich domain-containing protein</fullName>
    </recommendedName>
</protein>
<dbReference type="InterPro" id="IPR014867">
    <property type="entry name" value="Spore_coat_CotH_CotH2/3/7"/>
</dbReference>
<evidence type="ECO:0000259" key="1">
    <source>
        <dbReference type="Pfam" id="PF13290"/>
    </source>
</evidence>
<feature type="non-terminal residue" evidence="2">
    <location>
        <position position="344"/>
    </location>
</feature>
<dbReference type="AlphaFoldDB" id="A0A0F8WUQ6"/>
<evidence type="ECO:0000313" key="2">
    <source>
        <dbReference type="EMBL" id="KKK52145.1"/>
    </source>
</evidence>
<organism evidence="2">
    <name type="scientific">marine sediment metagenome</name>
    <dbReference type="NCBI Taxonomy" id="412755"/>
    <lineage>
        <taxon>unclassified sequences</taxon>
        <taxon>metagenomes</taxon>
        <taxon>ecological metagenomes</taxon>
    </lineage>
</organism>
<gene>
    <name evidence="2" type="ORF">LCGC14_3107860</name>
</gene>
<proteinExistence type="predicted"/>
<feature type="domain" description="GH29D-like beta-sandwich" evidence="1">
    <location>
        <begin position="46"/>
        <end position="108"/>
    </location>
</feature>
<comment type="caution">
    <text evidence="2">The sequence shown here is derived from an EMBL/GenBank/DDBJ whole genome shotgun (WGS) entry which is preliminary data.</text>
</comment>
<dbReference type="Pfam" id="PF08757">
    <property type="entry name" value="CotH"/>
    <property type="match status" value="1"/>
</dbReference>
<accession>A0A0F8WUQ6</accession>
<dbReference type="Pfam" id="PF13290">
    <property type="entry name" value="CHB_HEX_C_1"/>
    <property type="match status" value="1"/>
</dbReference>
<reference evidence="2" key="1">
    <citation type="journal article" date="2015" name="Nature">
        <title>Complex archaea that bridge the gap between prokaryotes and eukaryotes.</title>
        <authorList>
            <person name="Spang A."/>
            <person name="Saw J.H."/>
            <person name="Jorgensen S.L."/>
            <person name="Zaremba-Niedzwiedzka K."/>
            <person name="Martijn J."/>
            <person name="Lind A.E."/>
            <person name="van Eijk R."/>
            <person name="Schleper C."/>
            <person name="Guy L."/>
            <person name="Ettema T.J."/>
        </authorList>
    </citation>
    <scope>NUCLEOTIDE SEQUENCE</scope>
</reference>
<sequence length="344" mass="38529">FLIIPELYGIINGTEGQFFDIPTPGRQNSAGFLEMIEDIQFSAERGFFDAPFDLTLNTNTVGASIYYTTDGTMPSETNGTPYTEPIPITTTTTFRAVAIKESYLSTDVDTHTYVFLDHVLTQTGAGFPTTWGNYVTGAMVGQSVPADYEMDQEVVTDPRYEGRLKDDLLAIPTISLVADSRDLFDLVDGIYVNSWMTGRAWERPVSVEMFDGNGQTMFQVNAGLRIHGGASRYPSWSAKHNFRLLFKREYGPTKLKYPLFGEDATDEFDTLILRLPGVGDTWSGPIWGSNWVSYLNDQWVIDTQRDLGSLASHTSWAHLYVNGLYWGLYRPIERPNAAFAASYL</sequence>
<feature type="non-terminal residue" evidence="2">
    <location>
        <position position="1"/>
    </location>
</feature>
<dbReference type="EMBL" id="LAZR01067171">
    <property type="protein sequence ID" value="KKK52145.1"/>
    <property type="molecule type" value="Genomic_DNA"/>
</dbReference>
<name>A0A0F8WUQ6_9ZZZZ</name>
<dbReference type="InterPro" id="IPR059177">
    <property type="entry name" value="GH29D-like_dom"/>
</dbReference>